<protein>
    <submittedName>
        <fullName evidence="2">Uncharacterized protein</fullName>
    </submittedName>
</protein>
<proteinExistence type="predicted"/>
<name>A0A915LCB5_ROMCU</name>
<dbReference type="Proteomes" id="UP000887565">
    <property type="component" value="Unplaced"/>
</dbReference>
<sequence>MSDSQLSDSEVTEFPNPFSAVTWLQLLGTICKSANSVKRRHPLDSLESEAPSTKYSQKYVCLHIGEISFV</sequence>
<accession>A0A915LCB5</accession>
<evidence type="ECO:0000313" key="2">
    <source>
        <dbReference type="WBParaSite" id="nRc.2.0.1.t47441-RA"/>
    </source>
</evidence>
<organism evidence="1 2">
    <name type="scientific">Romanomermis culicivorax</name>
    <name type="common">Nematode worm</name>
    <dbReference type="NCBI Taxonomy" id="13658"/>
    <lineage>
        <taxon>Eukaryota</taxon>
        <taxon>Metazoa</taxon>
        <taxon>Ecdysozoa</taxon>
        <taxon>Nematoda</taxon>
        <taxon>Enoplea</taxon>
        <taxon>Dorylaimia</taxon>
        <taxon>Mermithida</taxon>
        <taxon>Mermithoidea</taxon>
        <taxon>Mermithidae</taxon>
        <taxon>Romanomermis</taxon>
    </lineage>
</organism>
<dbReference type="AlphaFoldDB" id="A0A915LCB5"/>
<evidence type="ECO:0000313" key="1">
    <source>
        <dbReference type="Proteomes" id="UP000887565"/>
    </source>
</evidence>
<dbReference type="WBParaSite" id="nRc.2.0.1.t47441-RA">
    <property type="protein sequence ID" value="nRc.2.0.1.t47441-RA"/>
    <property type="gene ID" value="nRc.2.0.1.g47441"/>
</dbReference>
<reference evidence="2" key="1">
    <citation type="submission" date="2022-11" db="UniProtKB">
        <authorList>
            <consortium name="WormBaseParasite"/>
        </authorList>
    </citation>
    <scope>IDENTIFICATION</scope>
</reference>
<keyword evidence="1" id="KW-1185">Reference proteome</keyword>